<feature type="domain" description="HTH lacI-type" evidence="4">
    <location>
        <begin position="9"/>
        <end position="56"/>
    </location>
</feature>
<dbReference type="CDD" id="cd01392">
    <property type="entry name" value="HTH_LacI"/>
    <property type="match status" value="1"/>
</dbReference>
<comment type="caution">
    <text evidence="5">The sequence shown here is derived from an EMBL/GenBank/DDBJ whole genome shotgun (WGS) entry which is preliminary data.</text>
</comment>
<accession>A0ABX3N2H5</accession>
<keyword evidence="6" id="KW-1185">Reference proteome</keyword>
<dbReference type="SUPFAM" id="SSF53822">
    <property type="entry name" value="Periplasmic binding protein-like I"/>
    <property type="match status" value="1"/>
</dbReference>
<keyword evidence="2" id="KW-0238">DNA-binding</keyword>
<dbReference type="EMBL" id="MPZV01000001">
    <property type="protein sequence ID" value="OOY26173.1"/>
    <property type="molecule type" value="Genomic_DNA"/>
</dbReference>
<evidence type="ECO:0000313" key="6">
    <source>
        <dbReference type="Proteomes" id="UP000190787"/>
    </source>
</evidence>
<evidence type="ECO:0000256" key="3">
    <source>
        <dbReference type="ARBA" id="ARBA00023163"/>
    </source>
</evidence>
<reference evidence="5 6" key="1">
    <citation type="submission" date="2016-11" db="EMBL/GenBank/DDBJ databases">
        <title>A multilocus sequence analysis scheme for characterization of bacteria in the genus Thioclava.</title>
        <authorList>
            <person name="Liu Y."/>
            <person name="Shao Z."/>
        </authorList>
    </citation>
    <scope>NUCLEOTIDE SEQUENCE [LARGE SCALE GENOMIC DNA]</scope>
    <source>
        <strain evidence="5 6">TAW-CT134</strain>
    </source>
</reference>
<evidence type="ECO:0000256" key="1">
    <source>
        <dbReference type="ARBA" id="ARBA00023015"/>
    </source>
</evidence>
<dbReference type="Pfam" id="PF13377">
    <property type="entry name" value="Peripla_BP_3"/>
    <property type="match status" value="1"/>
</dbReference>
<dbReference type="Pfam" id="PF00356">
    <property type="entry name" value="LacI"/>
    <property type="match status" value="1"/>
</dbReference>
<dbReference type="InterPro" id="IPR028082">
    <property type="entry name" value="Peripla_BP_I"/>
</dbReference>
<dbReference type="InterPro" id="IPR046335">
    <property type="entry name" value="LacI/GalR-like_sensor"/>
</dbReference>
<dbReference type="Gene3D" id="1.10.260.40">
    <property type="entry name" value="lambda repressor-like DNA-binding domains"/>
    <property type="match status" value="1"/>
</dbReference>
<protein>
    <recommendedName>
        <fullName evidence="4">HTH lacI-type domain-containing protein</fullName>
    </recommendedName>
</protein>
<keyword evidence="3" id="KW-0804">Transcription</keyword>
<name>A0ABX3N2H5_9RHOB</name>
<gene>
    <name evidence="5" type="ORF">BMI91_00310</name>
</gene>
<dbReference type="PANTHER" id="PTHR30146:SF154">
    <property type="entry name" value="TRANSCRIPTION REGULATOR, MEMBER OF GALR FAMILY"/>
    <property type="match status" value="1"/>
</dbReference>
<dbReference type="Proteomes" id="UP000190787">
    <property type="component" value="Unassembled WGS sequence"/>
</dbReference>
<evidence type="ECO:0000259" key="4">
    <source>
        <dbReference type="PROSITE" id="PS50932"/>
    </source>
</evidence>
<organism evidence="5 6">
    <name type="scientific">Thioclava sediminum</name>
    <dbReference type="NCBI Taxonomy" id="1915319"/>
    <lineage>
        <taxon>Bacteria</taxon>
        <taxon>Pseudomonadati</taxon>
        <taxon>Pseudomonadota</taxon>
        <taxon>Alphaproteobacteria</taxon>
        <taxon>Rhodobacterales</taxon>
        <taxon>Paracoccaceae</taxon>
        <taxon>Thioclava</taxon>
    </lineage>
</organism>
<dbReference type="SUPFAM" id="SSF47413">
    <property type="entry name" value="lambda repressor-like DNA-binding domains"/>
    <property type="match status" value="1"/>
</dbReference>
<dbReference type="PROSITE" id="PS50932">
    <property type="entry name" value="HTH_LACI_2"/>
    <property type="match status" value="1"/>
</dbReference>
<keyword evidence="1" id="KW-0805">Transcription regulation</keyword>
<dbReference type="PROSITE" id="PS00356">
    <property type="entry name" value="HTH_LACI_1"/>
    <property type="match status" value="1"/>
</dbReference>
<dbReference type="InterPro" id="IPR000843">
    <property type="entry name" value="HTH_LacI"/>
</dbReference>
<sequence>MEVQPKKPVTLREVAGHAGVSAATVSLVLNDKGDISEATRARVLQAVEALNYTPRSNRPRQEATNTIRFLKIARHGQTVNRDHNHFISDYIDGMSFEALRRDYALQVVSYEQESLQQMLSDLEGTEPRGIVVLGTELSREDIETIIEYAPLPTVLIDTYHPFLKANFVDMDNDQLVHDALSHLIARGFRKIGYVGSYSEVMNFRLRQRAFQTAAAALGLQGEDAQELSVMSTLEGAYKETLTQLRDQPVADAYFCANDIIAFGFVRALRELGHRVPEDVSVVGFDNLPTSSVFDPPLTSVDVPKARIGAMAIRLLDDLIAADDRDQSPVKVLMTGELVVRDSVAKAQDRKR</sequence>
<dbReference type="Gene3D" id="3.40.50.2300">
    <property type="match status" value="2"/>
</dbReference>
<dbReference type="PANTHER" id="PTHR30146">
    <property type="entry name" value="LACI-RELATED TRANSCRIPTIONAL REPRESSOR"/>
    <property type="match status" value="1"/>
</dbReference>
<proteinExistence type="predicted"/>
<dbReference type="InterPro" id="IPR010982">
    <property type="entry name" value="Lambda_DNA-bd_dom_sf"/>
</dbReference>
<evidence type="ECO:0000313" key="5">
    <source>
        <dbReference type="EMBL" id="OOY26173.1"/>
    </source>
</evidence>
<dbReference type="SMART" id="SM00354">
    <property type="entry name" value="HTH_LACI"/>
    <property type="match status" value="1"/>
</dbReference>
<evidence type="ECO:0000256" key="2">
    <source>
        <dbReference type="ARBA" id="ARBA00023125"/>
    </source>
</evidence>